<evidence type="ECO:0000256" key="2">
    <source>
        <dbReference type="SAM" id="MobiDB-lite"/>
    </source>
</evidence>
<feature type="transmembrane region" description="Helical" evidence="3">
    <location>
        <begin position="477"/>
        <end position="498"/>
    </location>
</feature>
<gene>
    <name evidence="4" type="ORF">FJU08_03560</name>
</gene>
<accession>A0A506UFM7</accession>
<keyword evidence="3" id="KW-1133">Transmembrane helix</keyword>
<proteinExistence type="predicted"/>
<name>A0A506UFM7_9HYPH</name>
<keyword evidence="1" id="KW-0175">Coiled coil</keyword>
<keyword evidence="3" id="KW-0812">Transmembrane</keyword>
<evidence type="ECO:0000313" key="5">
    <source>
        <dbReference type="Proteomes" id="UP000318801"/>
    </source>
</evidence>
<dbReference type="GO" id="GO:0005886">
    <property type="term" value="C:plasma membrane"/>
    <property type="evidence" value="ECO:0007669"/>
    <property type="project" value="TreeGrafter"/>
</dbReference>
<feature type="compositionally biased region" description="Polar residues" evidence="2">
    <location>
        <begin position="8"/>
        <end position="21"/>
    </location>
</feature>
<dbReference type="AlphaFoldDB" id="A0A506UFM7"/>
<dbReference type="GO" id="GO:0004713">
    <property type="term" value="F:protein tyrosine kinase activity"/>
    <property type="evidence" value="ECO:0007669"/>
    <property type="project" value="TreeGrafter"/>
</dbReference>
<feature type="region of interest" description="Disordered" evidence="2">
    <location>
        <begin position="1"/>
        <end position="21"/>
    </location>
</feature>
<organism evidence="4 5">
    <name type="scientific">Martelella alba</name>
    <dbReference type="NCBI Taxonomy" id="2590451"/>
    <lineage>
        <taxon>Bacteria</taxon>
        <taxon>Pseudomonadati</taxon>
        <taxon>Pseudomonadota</taxon>
        <taxon>Alphaproteobacteria</taxon>
        <taxon>Hyphomicrobiales</taxon>
        <taxon>Aurantimonadaceae</taxon>
        <taxon>Martelella</taxon>
    </lineage>
</organism>
<dbReference type="Proteomes" id="UP000318801">
    <property type="component" value="Unassembled WGS sequence"/>
</dbReference>
<feature type="transmembrane region" description="Helical" evidence="3">
    <location>
        <begin position="72"/>
        <end position="93"/>
    </location>
</feature>
<dbReference type="EMBL" id="VHLG01000002">
    <property type="protein sequence ID" value="TPW32101.1"/>
    <property type="molecule type" value="Genomic_DNA"/>
</dbReference>
<keyword evidence="3" id="KW-0472">Membrane</keyword>
<comment type="caution">
    <text evidence="4">The sequence shown here is derived from an EMBL/GenBank/DDBJ whole genome shotgun (WGS) entry which is preliminary data.</text>
</comment>
<reference evidence="4 5" key="1">
    <citation type="submission" date="2019-06" db="EMBL/GenBank/DDBJ databases">
        <authorList>
            <person name="Li M."/>
        </authorList>
    </citation>
    <scope>NUCLEOTIDE SEQUENCE [LARGE SCALE GENOMIC DNA]</scope>
    <source>
        <strain evidence="4 5">BGMRC2036</strain>
    </source>
</reference>
<evidence type="ECO:0000256" key="1">
    <source>
        <dbReference type="SAM" id="Coils"/>
    </source>
</evidence>
<dbReference type="InterPro" id="IPR050445">
    <property type="entry name" value="Bact_polysacc_biosynth/exp"/>
</dbReference>
<dbReference type="OrthoDB" id="6148968at2"/>
<dbReference type="PANTHER" id="PTHR32309">
    <property type="entry name" value="TYROSINE-PROTEIN KINASE"/>
    <property type="match status" value="1"/>
</dbReference>
<protein>
    <submittedName>
        <fullName evidence="4">Uncharacterized protein</fullName>
    </submittedName>
</protein>
<evidence type="ECO:0000313" key="4">
    <source>
        <dbReference type="EMBL" id="TPW32101.1"/>
    </source>
</evidence>
<dbReference type="PANTHER" id="PTHR32309:SF13">
    <property type="entry name" value="FERRIC ENTEROBACTIN TRANSPORT PROTEIN FEPE"/>
    <property type="match status" value="1"/>
</dbReference>
<keyword evidence="5" id="KW-1185">Reference proteome</keyword>
<feature type="coiled-coil region" evidence="1">
    <location>
        <begin position="226"/>
        <end position="289"/>
    </location>
</feature>
<sequence>MKTKVDDSNQSAGGKNSVRHNPQNAAMRVWKSVLRGVFAIPRRLHLTRGGRLSVWRIATGGNPDDSGRLPRYILLGAIMLAAIWMPVVSYIRYAPLRFSSEMELILPGAGASTSINLSEIGQASSSANSAYSSSTLSPTVTYQKLLSSPQVLDRAAETAGETAATFGKPQIKLMDQTSFIQISIDGNTPKQARARNKALLDAFLYELQTLRDDEINRRESSVVSAIDTYKVKVEDARRAIADLQHESGLTSNEQYDAIIADNEDLQLEIAASRAQLDELHQRIETLSQALETTPDLAAIILKLRADPEYMTLADDLARNHAELARLAVNLGQNHPRRFTADNRVAGLRQRLSDRGIILAGFDTLDLASSVDALADGQRAALLSSLVTLAAEARGLETEIATKRTSLARSQERVRLLSVSAAQLDALKREYKIAEAVFASALARINTARSDIFASYPMVQVVSSPSLEATPTSPNIKIAIAGGVAGSAFALFSLLLAWIRQPVLGRTMRLFTDGA</sequence>
<dbReference type="RefSeq" id="WP_141147613.1">
    <property type="nucleotide sequence ID" value="NZ_VHLG01000002.1"/>
</dbReference>
<evidence type="ECO:0000256" key="3">
    <source>
        <dbReference type="SAM" id="Phobius"/>
    </source>
</evidence>